<dbReference type="InterPro" id="IPR037682">
    <property type="entry name" value="TonB_C"/>
</dbReference>
<accession>A0AA37VS73</accession>
<dbReference type="InterPro" id="IPR011990">
    <property type="entry name" value="TPR-like_helical_dom_sf"/>
</dbReference>
<evidence type="ECO:0000313" key="8">
    <source>
        <dbReference type="Proteomes" id="UP001161422"/>
    </source>
</evidence>
<dbReference type="GO" id="GO:0016020">
    <property type="term" value="C:membrane"/>
    <property type="evidence" value="ECO:0007669"/>
    <property type="project" value="UniProtKB-SubCell"/>
</dbReference>
<evidence type="ECO:0000256" key="1">
    <source>
        <dbReference type="ARBA" id="ARBA00004167"/>
    </source>
</evidence>
<name>A0AA37VS73_9GAMM</name>
<dbReference type="Proteomes" id="UP001161422">
    <property type="component" value="Unassembled WGS sequence"/>
</dbReference>
<keyword evidence="8" id="KW-1185">Reference proteome</keyword>
<keyword evidence="3" id="KW-1133">Transmembrane helix</keyword>
<dbReference type="Gene3D" id="1.25.40.10">
    <property type="entry name" value="Tetratricopeptide repeat domain"/>
    <property type="match status" value="2"/>
</dbReference>
<feature type="domain" description="TonB C-terminal" evidence="6">
    <location>
        <begin position="268"/>
        <end position="358"/>
    </location>
</feature>
<dbReference type="RefSeq" id="WP_095506146.1">
    <property type="nucleotide sequence ID" value="NZ_BSNC01000001.1"/>
</dbReference>
<organism evidence="7 8">
    <name type="scientific">Paraferrimonas sedimenticola</name>
    <dbReference type="NCBI Taxonomy" id="375674"/>
    <lineage>
        <taxon>Bacteria</taxon>
        <taxon>Pseudomonadati</taxon>
        <taxon>Pseudomonadota</taxon>
        <taxon>Gammaproteobacteria</taxon>
        <taxon>Alteromonadales</taxon>
        <taxon>Ferrimonadaceae</taxon>
        <taxon>Paraferrimonas</taxon>
    </lineage>
</organism>
<comment type="caution">
    <text evidence="7">The sequence shown here is derived from an EMBL/GenBank/DDBJ whole genome shotgun (WGS) entry which is preliminary data.</text>
</comment>
<evidence type="ECO:0000256" key="5">
    <source>
        <dbReference type="SAM" id="Coils"/>
    </source>
</evidence>
<dbReference type="PROSITE" id="PS52015">
    <property type="entry name" value="TONB_CTD"/>
    <property type="match status" value="1"/>
</dbReference>
<dbReference type="Pfam" id="PF03544">
    <property type="entry name" value="TonB_C"/>
    <property type="match status" value="1"/>
</dbReference>
<keyword evidence="2" id="KW-0812">Transmembrane</keyword>
<dbReference type="EMBL" id="BSNC01000001">
    <property type="protein sequence ID" value="GLP94779.1"/>
    <property type="molecule type" value="Genomic_DNA"/>
</dbReference>
<keyword evidence="5" id="KW-0175">Coiled coil</keyword>
<evidence type="ECO:0000259" key="6">
    <source>
        <dbReference type="PROSITE" id="PS52015"/>
    </source>
</evidence>
<feature type="coiled-coil region" evidence="5">
    <location>
        <begin position="77"/>
        <end position="104"/>
    </location>
</feature>
<reference evidence="7" key="2">
    <citation type="submission" date="2023-01" db="EMBL/GenBank/DDBJ databases">
        <title>Draft genome sequence of Paraferrimonas sedimenticola strain NBRC 101628.</title>
        <authorList>
            <person name="Sun Q."/>
            <person name="Mori K."/>
        </authorList>
    </citation>
    <scope>NUCLEOTIDE SEQUENCE</scope>
    <source>
        <strain evidence="7">NBRC 101628</strain>
    </source>
</reference>
<reference evidence="7" key="1">
    <citation type="journal article" date="2014" name="Int. J. Syst. Evol. Microbiol.">
        <title>Complete genome sequence of Corynebacterium casei LMG S-19264T (=DSM 44701T), isolated from a smear-ripened cheese.</title>
        <authorList>
            <consortium name="US DOE Joint Genome Institute (JGI-PGF)"/>
            <person name="Walter F."/>
            <person name="Albersmeier A."/>
            <person name="Kalinowski J."/>
            <person name="Ruckert C."/>
        </authorList>
    </citation>
    <scope>NUCLEOTIDE SEQUENCE</scope>
    <source>
        <strain evidence="7">NBRC 101628</strain>
    </source>
</reference>
<evidence type="ECO:0000256" key="3">
    <source>
        <dbReference type="ARBA" id="ARBA00022989"/>
    </source>
</evidence>
<dbReference type="Gene3D" id="3.30.1150.10">
    <property type="match status" value="1"/>
</dbReference>
<dbReference type="AlphaFoldDB" id="A0AA37VS73"/>
<dbReference type="NCBIfam" id="TIGR01352">
    <property type="entry name" value="tonB_Cterm"/>
    <property type="match status" value="1"/>
</dbReference>
<dbReference type="GO" id="GO:0055085">
    <property type="term" value="P:transmembrane transport"/>
    <property type="evidence" value="ECO:0007669"/>
    <property type="project" value="InterPro"/>
</dbReference>
<evidence type="ECO:0000313" key="7">
    <source>
        <dbReference type="EMBL" id="GLP94779.1"/>
    </source>
</evidence>
<gene>
    <name evidence="7" type="primary">tonB_2</name>
    <name evidence="7" type="ORF">GCM10007895_00850</name>
</gene>
<dbReference type="SUPFAM" id="SSF48452">
    <property type="entry name" value="TPR-like"/>
    <property type="match status" value="1"/>
</dbReference>
<dbReference type="InterPro" id="IPR006260">
    <property type="entry name" value="TonB/TolA_C"/>
</dbReference>
<sequence>MSSKLWFGAVIACFLPFSGAHSSKTDDFSTAYKAYNQALETDDKSAITQHAKTAFELGCKKFGDSSTNCASLMVNYANSLPKELENAEETNELLEDARNIFLKLYGENSVEVAETYLSAAELYGLFPRRVGAYAGEAIDIGNAIEAQDPVTAAQIYLEAGKTLLKMGSKQSRVLIRAYELFKDHLEPDDDRFLEARSTLGAYYRAAENYSESIALFEENIAQLDRLGDSTNPYDVYSRAQLVELYERLGKSDEATRHCLAIGAMKPWDPNQEAEPLYKVNPDFPISKIRNVGMATVHLSFDISETGFVENIEVIESTKGFSRYAKKALKQWRYAPKFENGEPVVARSTVSFSVERVKP</sequence>
<comment type="subcellular location">
    <subcellularLocation>
        <location evidence="1">Membrane</location>
        <topology evidence="1">Single-pass membrane protein</topology>
    </subcellularLocation>
</comment>
<evidence type="ECO:0000256" key="4">
    <source>
        <dbReference type="ARBA" id="ARBA00023136"/>
    </source>
</evidence>
<dbReference type="SUPFAM" id="SSF74653">
    <property type="entry name" value="TolA/TonB C-terminal domain"/>
    <property type="match status" value="1"/>
</dbReference>
<keyword evidence="4" id="KW-0472">Membrane</keyword>
<proteinExistence type="predicted"/>
<protein>
    <submittedName>
        <fullName evidence="7">Cell envelope biogenesis protein TonB</fullName>
    </submittedName>
</protein>
<evidence type="ECO:0000256" key="2">
    <source>
        <dbReference type="ARBA" id="ARBA00022692"/>
    </source>
</evidence>